<name>A0AAU9D5J0_9FUSO</name>
<dbReference type="PANTHER" id="PTHR34387">
    <property type="entry name" value="SLR1258 PROTEIN"/>
    <property type="match status" value="1"/>
</dbReference>
<evidence type="ECO:0000256" key="1">
    <source>
        <dbReference type="SAM" id="Phobius"/>
    </source>
</evidence>
<protein>
    <submittedName>
        <fullName evidence="2">SIMPL domain-containing protein</fullName>
    </submittedName>
</protein>
<dbReference type="EMBL" id="AP027059">
    <property type="protein sequence ID" value="BDU51341.1"/>
    <property type="molecule type" value="Genomic_DNA"/>
</dbReference>
<keyword evidence="1" id="KW-0812">Transmembrane</keyword>
<sequence>MNKIYLIISATVLSLALIVSSYIFGKFLYESRQPLRTLRAVGIASTQYEADTIKWSITLEERSDINGVKKLYSKLNAGYKKLEKALKSNGLNEKITVTPMNMYPNYNRDGVISGYVASQKFYIISKDIDKVESLALFPDKLTETGILIKNSNLGYYYSKIDDMKKEILAKATINARERGDEIISNTDYKVGDIINARTGVFQITEPYSTAIASYGLYNTSSRKQEIKVTVHVTFELDKMKK</sequence>
<evidence type="ECO:0000313" key="3">
    <source>
        <dbReference type="Proteomes" id="UP001321582"/>
    </source>
</evidence>
<dbReference type="RefSeq" id="WP_307904224.1">
    <property type="nucleotide sequence ID" value="NZ_AP027059.1"/>
</dbReference>
<dbReference type="InterPro" id="IPR007497">
    <property type="entry name" value="SIMPL/DUF541"/>
</dbReference>
<dbReference type="PANTHER" id="PTHR34387:SF2">
    <property type="entry name" value="SLR1258 PROTEIN"/>
    <property type="match status" value="1"/>
</dbReference>
<dbReference type="AlphaFoldDB" id="A0AAU9D5J0"/>
<dbReference type="InterPro" id="IPR052022">
    <property type="entry name" value="26kDa_periplasmic_antigen"/>
</dbReference>
<keyword evidence="3" id="KW-1185">Reference proteome</keyword>
<reference evidence="2 3" key="1">
    <citation type="submission" date="2022-11" db="EMBL/GenBank/DDBJ databases">
        <title>Haliovirga abyssi gen. nov., sp. nov., a mesophilic fermentative bacterium isolated from the Iheya North hydrothermal field and the proposal of Haliovirgaceae fam. nov.</title>
        <authorList>
            <person name="Miyazaki U."/>
            <person name="Tame A."/>
            <person name="Miyazaki J."/>
            <person name="Takai K."/>
            <person name="Sawayama S."/>
            <person name="Kitajima M."/>
            <person name="Okamoto A."/>
            <person name="Nakagawa S."/>
        </authorList>
    </citation>
    <scope>NUCLEOTIDE SEQUENCE [LARGE SCALE GENOMIC DNA]</scope>
    <source>
        <strain evidence="2 3">IC12</strain>
    </source>
</reference>
<keyword evidence="1" id="KW-1133">Transmembrane helix</keyword>
<gene>
    <name evidence="2" type="ORF">HLVA_19100</name>
</gene>
<feature type="transmembrane region" description="Helical" evidence="1">
    <location>
        <begin position="6"/>
        <end position="29"/>
    </location>
</feature>
<organism evidence="2 3">
    <name type="scientific">Haliovirga abyssi</name>
    <dbReference type="NCBI Taxonomy" id="2996794"/>
    <lineage>
        <taxon>Bacteria</taxon>
        <taxon>Fusobacteriati</taxon>
        <taxon>Fusobacteriota</taxon>
        <taxon>Fusobacteriia</taxon>
        <taxon>Fusobacteriales</taxon>
        <taxon>Haliovirgaceae</taxon>
        <taxon>Haliovirga</taxon>
    </lineage>
</organism>
<dbReference type="PIRSF" id="PIRSF029033">
    <property type="entry name" value="UCP029033"/>
    <property type="match status" value="1"/>
</dbReference>
<dbReference type="KEGG" id="haby:HLVA_19100"/>
<dbReference type="Gene3D" id="3.30.70.2970">
    <property type="entry name" value="Protein of unknown function (DUF541), domain 2"/>
    <property type="match status" value="1"/>
</dbReference>
<dbReference type="InterPro" id="IPR016907">
    <property type="entry name" value="UCP029033"/>
</dbReference>
<dbReference type="Gene3D" id="3.30.110.170">
    <property type="entry name" value="Protein of unknown function (DUF541), domain 1"/>
    <property type="match status" value="1"/>
</dbReference>
<accession>A0AAU9D5J0</accession>
<evidence type="ECO:0000313" key="2">
    <source>
        <dbReference type="EMBL" id="BDU51341.1"/>
    </source>
</evidence>
<dbReference type="Pfam" id="PF04402">
    <property type="entry name" value="SIMPL"/>
    <property type="match status" value="1"/>
</dbReference>
<proteinExistence type="predicted"/>
<dbReference type="Proteomes" id="UP001321582">
    <property type="component" value="Chromosome"/>
</dbReference>
<keyword evidence="1" id="KW-0472">Membrane</keyword>
<dbReference type="GO" id="GO:0006974">
    <property type="term" value="P:DNA damage response"/>
    <property type="evidence" value="ECO:0007669"/>
    <property type="project" value="TreeGrafter"/>
</dbReference>